<accession>A0ABQ6LKU2</accession>
<sequence length="200" mass="22580">MAVKLQVTAPKLKYYTVKGDTLKDIWQDILKKGPKDPNDNKKVAALSETSFSTSPSWNHQIVDSYKIFDGQTTCKIKVKDWDVQYWSVITFPKLGANKLSAKAKKEWTRFVTKLKPHELKHVEKGLAEMKKVVKEFQAMESSAIGKDEKEAVALARANMEDHFVKTYGAGGKKIEARLNKIHKKFDHATSHGTSLDTSIT</sequence>
<evidence type="ECO:0008006" key="3">
    <source>
        <dbReference type="Google" id="ProtNLM"/>
    </source>
</evidence>
<gene>
    <name evidence="1" type="ORF">LNKW23_14950</name>
</gene>
<proteinExistence type="predicted"/>
<dbReference type="RefSeq" id="WP_285671046.1">
    <property type="nucleotide sequence ID" value="NZ_BSYI01000009.1"/>
</dbReference>
<evidence type="ECO:0000313" key="2">
    <source>
        <dbReference type="Proteomes" id="UP001239909"/>
    </source>
</evidence>
<dbReference type="InterPro" id="IPR010321">
    <property type="entry name" value="DUF922"/>
</dbReference>
<comment type="caution">
    <text evidence="1">The sequence shown here is derived from an EMBL/GenBank/DDBJ whole genome shotgun (WGS) entry which is preliminary data.</text>
</comment>
<protein>
    <recommendedName>
        <fullName evidence="3">DUF922 domain-containing protein</fullName>
    </recommendedName>
</protein>
<dbReference type="Proteomes" id="UP001239909">
    <property type="component" value="Unassembled WGS sequence"/>
</dbReference>
<reference evidence="1 2" key="1">
    <citation type="submission" date="2023-04" db="EMBL/GenBank/DDBJ databases">
        <title>Marinoamorphus aggregata gen. nov., sp. Nov., isolate from tissue of brittle star Ophioplocus japonicus.</title>
        <authorList>
            <person name="Kawano K."/>
            <person name="Sawayama S."/>
            <person name="Nakagawa S."/>
        </authorList>
    </citation>
    <scope>NUCLEOTIDE SEQUENCE [LARGE SCALE GENOMIC DNA]</scope>
    <source>
        <strain evidence="1 2">NKW23</strain>
    </source>
</reference>
<keyword evidence="2" id="KW-1185">Reference proteome</keyword>
<name>A0ABQ6LKU2_9RHOB</name>
<organism evidence="1 2">
    <name type="scientific">Paralimibaculum aggregatum</name>
    <dbReference type="NCBI Taxonomy" id="3036245"/>
    <lineage>
        <taxon>Bacteria</taxon>
        <taxon>Pseudomonadati</taxon>
        <taxon>Pseudomonadota</taxon>
        <taxon>Alphaproteobacteria</taxon>
        <taxon>Rhodobacterales</taxon>
        <taxon>Paracoccaceae</taxon>
        <taxon>Paralimibaculum</taxon>
    </lineage>
</organism>
<dbReference type="Pfam" id="PF06037">
    <property type="entry name" value="DUF922"/>
    <property type="match status" value="1"/>
</dbReference>
<dbReference type="EMBL" id="BSYI01000009">
    <property type="protein sequence ID" value="GMG82282.1"/>
    <property type="molecule type" value="Genomic_DNA"/>
</dbReference>
<evidence type="ECO:0000313" key="1">
    <source>
        <dbReference type="EMBL" id="GMG82282.1"/>
    </source>
</evidence>